<name>A0ABM9IN89_RALPI</name>
<gene>
    <name evidence="1" type="ORF">R38712_02168</name>
</gene>
<accession>A0ABM9IN89</accession>
<dbReference type="Proteomes" id="UP001189303">
    <property type="component" value="Unassembled WGS sequence"/>
</dbReference>
<dbReference type="RefSeq" id="WP_012762161.1">
    <property type="nucleotide sequence ID" value="NZ_CATWFT010000005.1"/>
</dbReference>
<proteinExistence type="predicted"/>
<evidence type="ECO:0000313" key="2">
    <source>
        <dbReference type="Proteomes" id="UP001189303"/>
    </source>
</evidence>
<comment type="caution">
    <text evidence="1">The sequence shown here is derived from an EMBL/GenBank/DDBJ whole genome shotgun (WGS) entry which is preliminary data.</text>
</comment>
<dbReference type="NCBIfam" id="TIGR03347">
    <property type="entry name" value="VI_chp_1"/>
    <property type="match status" value="1"/>
</dbReference>
<dbReference type="PANTHER" id="PTHR35564">
    <property type="match status" value="1"/>
</dbReference>
<keyword evidence="2" id="KW-1185">Reference proteome</keyword>
<dbReference type="InterPro" id="IPR010732">
    <property type="entry name" value="T6SS_TssG-like"/>
</dbReference>
<evidence type="ECO:0000313" key="1">
    <source>
        <dbReference type="EMBL" id="CAJ0723888.1"/>
    </source>
</evidence>
<protein>
    <recommendedName>
        <fullName evidence="3">Type VI secretion system baseplate subunit TssG</fullName>
    </recommendedName>
</protein>
<evidence type="ECO:0008006" key="3">
    <source>
        <dbReference type="Google" id="ProtNLM"/>
    </source>
</evidence>
<dbReference type="Pfam" id="PF06996">
    <property type="entry name" value="T6SS_TssG"/>
    <property type="match status" value="1"/>
</dbReference>
<sequence>MFHGRDDLGPPPAPTRHTHRHYADLQPWKLSFLGLLRGLSARHATLPRVGRAPRPQAEPFRIGQVASLTFAPREIAKLEQRADRLRIQLFGLGMLGPNGALPIHLTEIVRERTEAHHDNTTAAFLDIFHHRSLTQFYQAWAGSQAAAGLDRRDEEVFSRYIGWLAGAEADEISGSALPPHARLAASAHHVRESRSPDGIVAALSHFFGVPVQLQEFVLHWIAVDAAECSHLGRPGAASMMGQGALLGEAVPDRQHKFRLIIGPLDLQKYLNFTPKGRDLPVLVEWVRSFVSFEFEWEVELQVQPHSAPPAVLGAQERLGWSTWLGQPDSSRAITGMVFQPEHYVAQ</sequence>
<organism evidence="1 2">
    <name type="scientific">Ralstonia pickettii</name>
    <name type="common">Burkholderia pickettii</name>
    <dbReference type="NCBI Taxonomy" id="329"/>
    <lineage>
        <taxon>Bacteria</taxon>
        <taxon>Pseudomonadati</taxon>
        <taxon>Pseudomonadota</taxon>
        <taxon>Betaproteobacteria</taxon>
        <taxon>Burkholderiales</taxon>
        <taxon>Burkholderiaceae</taxon>
        <taxon>Ralstonia</taxon>
    </lineage>
</organism>
<dbReference type="PANTHER" id="PTHR35564:SF4">
    <property type="entry name" value="CYTOPLASMIC PROTEIN"/>
    <property type="match status" value="1"/>
</dbReference>
<dbReference type="EMBL" id="CATWFT010000005">
    <property type="protein sequence ID" value="CAJ0723888.1"/>
    <property type="molecule type" value="Genomic_DNA"/>
</dbReference>
<reference evidence="1 2" key="1">
    <citation type="submission" date="2023-07" db="EMBL/GenBank/DDBJ databases">
        <authorList>
            <person name="Peeters C."/>
        </authorList>
    </citation>
    <scope>NUCLEOTIDE SEQUENCE [LARGE SCALE GENOMIC DNA]</scope>
    <source>
        <strain evidence="1 2">R-38712</strain>
    </source>
</reference>